<evidence type="ECO:0000259" key="2">
    <source>
        <dbReference type="PROSITE" id="PS51471"/>
    </source>
</evidence>
<dbReference type="OrthoDB" id="27483at2759"/>
<protein>
    <recommendedName>
        <fullName evidence="2">Fe2OG dioxygenase domain-containing protein</fullName>
    </recommendedName>
</protein>
<accession>A0A1L9S5V9</accession>
<feature type="domain" description="Fe2OG dioxygenase" evidence="2">
    <location>
        <begin position="178"/>
        <end position="276"/>
    </location>
</feature>
<proteinExistence type="predicted"/>
<dbReference type="InterPro" id="IPR044862">
    <property type="entry name" value="Pro_4_hyd_alph_FE2OG_OXY"/>
</dbReference>
<dbReference type="Pfam" id="PF13640">
    <property type="entry name" value="2OG-FeII_Oxy_3"/>
    <property type="match status" value="1"/>
</dbReference>
<dbReference type="Gene3D" id="2.60.120.620">
    <property type="entry name" value="q2cbj1_9rhob like domain"/>
    <property type="match status" value="1"/>
</dbReference>
<evidence type="ECO:0000313" key="3">
    <source>
        <dbReference type="EMBL" id="OJJ42556.1"/>
    </source>
</evidence>
<feature type="region of interest" description="Disordered" evidence="1">
    <location>
        <begin position="50"/>
        <end position="69"/>
    </location>
</feature>
<dbReference type="RefSeq" id="XP_022577066.1">
    <property type="nucleotide sequence ID" value="XM_022730091.1"/>
</dbReference>
<evidence type="ECO:0000313" key="4">
    <source>
        <dbReference type="Proteomes" id="UP000184188"/>
    </source>
</evidence>
<name>A0A1L9S5V9_9EURO</name>
<dbReference type="PANTHER" id="PTHR33099:SF14">
    <property type="entry name" value="PROLYL 4-HYDROXYLASE ALPHA SUBUNIT FE(2+) 2OG DIOXYGENASE DOMAIN-CONTAINING PROTEIN"/>
    <property type="match status" value="1"/>
</dbReference>
<reference evidence="4" key="1">
    <citation type="journal article" date="2017" name="Genome Biol.">
        <title>Comparative genomics reveals high biological diversity and specific adaptations in the industrially and medically important fungal genus Aspergillus.</title>
        <authorList>
            <person name="de Vries R.P."/>
            <person name="Riley R."/>
            <person name="Wiebenga A."/>
            <person name="Aguilar-Osorio G."/>
            <person name="Amillis S."/>
            <person name="Uchima C.A."/>
            <person name="Anderluh G."/>
            <person name="Asadollahi M."/>
            <person name="Askin M."/>
            <person name="Barry K."/>
            <person name="Battaglia E."/>
            <person name="Bayram O."/>
            <person name="Benocci T."/>
            <person name="Braus-Stromeyer S.A."/>
            <person name="Caldana C."/>
            <person name="Canovas D."/>
            <person name="Cerqueira G.C."/>
            <person name="Chen F."/>
            <person name="Chen W."/>
            <person name="Choi C."/>
            <person name="Clum A."/>
            <person name="Dos Santos R.A."/>
            <person name="Damasio A.R."/>
            <person name="Diallinas G."/>
            <person name="Emri T."/>
            <person name="Fekete E."/>
            <person name="Flipphi M."/>
            <person name="Freyberg S."/>
            <person name="Gallo A."/>
            <person name="Gournas C."/>
            <person name="Habgood R."/>
            <person name="Hainaut M."/>
            <person name="Harispe M.L."/>
            <person name="Henrissat B."/>
            <person name="Hilden K.S."/>
            <person name="Hope R."/>
            <person name="Hossain A."/>
            <person name="Karabika E."/>
            <person name="Karaffa L."/>
            <person name="Karanyi Z."/>
            <person name="Krasevec N."/>
            <person name="Kuo A."/>
            <person name="Kusch H."/>
            <person name="LaButti K."/>
            <person name="Lagendijk E.L."/>
            <person name="Lapidus A."/>
            <person name="Levasseur A."/>
            <person name="Lindquist E."/>
            <person name="Lipzen A."/>
            <person name="Logrieco A.F."/>
            <person name="MacCabe A."/>
            <person name="Maekelae M.R."/>
            <person name="Malavazi I."/>
            <person name="Melin P."/>
            <person name="Meyer V."/>
            <person name="Mielnichuk N."/>
            <person name="Miskei M."/>
            <person name="Molnar A.P."/>
            <person name="Mule G."/>
            <person name="Ngan C.Y."/>
            <person name="Orejas M."/>
            <person name="Orosz E."/>
            <person name="Ouedraogo J.P."/>
            <person name="Overkamp K.M."/>
            <person name="Park H.-S."/>
            <person name="Perrone G."/>
            <person name="Piumi F."/>
            <person name="Punt P.J."/>
            <person name="Ram A.F."/>
            <person name="Ramon A."/>
            <person name="Rauscher S."/>
            <person name="Record E."/>
            <person name="Riano-Pachon D.M."/>
            <person name="Robert V."/>
            <person name="Roehrig J."/>
            <person name="Ruller R."/>
            <person name="Salamov A."/>
            <person name="Salih N.S."/>
            <person name="Samson R.A."/>
            <person name="Sandor E."/>
            <person name="Sanguinetti M."/>
            <person name="Schuetze T."/>
            <person name="Sepcic K."/>
            <person name="Shelest E."/>
            <person name="Sherlock G."/>
            <person name="Sophianopoulou V."/>
            <person name="Squina F.M."/>
            <person name="Sun H."/>
            <person name="Susca A."/>
            <person name="Todd R.B."/>
            <person name="Tsang A."/>
            <person name="Unkles S.E."/>
            <person name="van de Wiele N."/>
            <person name="van Rossen-Uffink D."/>
            <person name="Oliveira J.V."/>
            <person name="Vesth T.C."/>
            <person name="Visser J."/>
            <person name="Yu J.-H."/>
            <person name="Zhou M."/>
            <person name="Andersen M.R."/>
            <person name="Archer D.B."/>
            <person name="Baker S.E."/>
            <person name="Benoit I."/>
            <person name="Brakhage A.A."/>
            <person name="Braus G.H."/>
            <person name="Fischer R."/>
            <person name="Frisvad J.C."/>
            <person name="Goldman G.H."/>
            <person name="Houbraken J."/>
            <person name="Oakley B."/>
            <person name="Pocsi I."/>
            <person name="Scazzocchio C."/>
            <person name="Seiboth B."/>
            <person name="vanKuyk P.A."/>
            <person name="Wortman J."/>
            <person name="Dyer P.S."/>
            <person name="Grigoriev I.V."/>
        </authorList>
    </citation>
    <scope>NUCLEOTIDE SEQUENCE [LARGE SCALE GENOMIC DNA]</scope>
    <source>
        <strain evidence="4">CBS 506.65</strain>
    </source>
</reference>
<keyword evidence="4" id="KW-1185">Reference proteome</keyword>
<dbReference type="GeneID" id="34616555"/>
<dbReference type="PROSITE" id="PS51471">
    <property type="entry name" value="FE2OG_OXY"/>
    <property type="match status" value="1"/>
</dbReference>
<sequence length="534" mass="58912">MEQQSQLASEDLGQEQPDFVNRCRWLKHSIERQRQAASFTCGGTILVGSDNKEKTEPPLSGVHSSTSAPCPSSPVSILWATCNDSTARKLVLPLDGVSQESSTPVLQQLVADCDPATFGRGQEDILDTEYRKAGKMDHGHFATSFHPADFGIIENVERILLPSISTATDNQMPFRKLTAELYKLNAYSGPSGLFRKHVDTPRSKHQIGSLVVCLPSAFQGGDLVVQHNGQTVVFDWSMRSSNTIQWAAFYSDCEHEIKQITSGDRITLTYNLFVTEPVGGAFPLSNGIINPKTLPLYSSIETLVGDPSFMEKGGVLGIYCSHAYPHSSSMAEEHLPGGLKGSDVVLYSIFESLGIEVSVLPVLEIEGEYNSDIPSFELKLRSYTYPGQDLKGKSLQGNIGRDRELLSYDSSASDLSGDECVERRWRTLFFSRRVCGIQDLLRTATKREISTQRLEGALVGTGLHEYDTTTFGQDMEPEEASVWRSCHLPGITWITEPKHQEMAFSYIAYGNEASIGTQYSCAAILAVIPPFDRR</sequence>
<dbReference type="AlphaFoldDB" id="A0A1L9S5V9"/>
<dbReference type="EMBL" id="KV878358">
    <property type="protein sequence ID" value="OJJ42556.1"/>
    <property type="molecule type" value="Genomic_DNA"/>
</dbReference>
<dbReference type="InterPro" id="IPR005123">
    <property type="entry name" value="Oxoglu/Fe-dep_dioxygenase_dom"/>
</dbReference>
<gene>
    <name evidence="3" type="ORF">ASPZODRAFT_76473</name>
</gene>
<dbReference type="Proteomes" id="UP000184188">
    <property type="component" value="Unassembled WGS sequence"/>
</dbReference>
<dbReference type="PANTHER" id="PTHR33099">
    <property type="entry name" value="FE2OG DIOXYGENASE DOMAIN-CONTAINING PROTEIN"/>
    <property type="match status" value="1"/>
</dbReference>
<dbReference type="STRING" id="1073090.A0A1L9S5V9"/>
<evidence type="ECO:0000256" key="1">
    <source>
        <dbReference type="SAM" id="MobiDB-lite"/>
    </source>
</evidence>
<organism evidence="3 4">
    <name type="scientific">Penicilliopsis zonata CBS 506.65</name>
    <dbReference type="NCBI Taxonomy" id="1073090"/>
    <lineage>
        <taxon>Eukaryota</taxon>
        <taxon>Fungi</taxon>
        <taxon>Dikarya</taxon>
        <taxon>Ascomycota</taxon>
        <taxon>Pezizomycotina</taxon>
        <taxon>Eurotiomycetes</taxon>
        <taxon>Eurotiomycetidae</taxon>
        <taxon>Eurotiales</taxon>
        <taxon>Aspergillaceae</taxon>
        <taxon>Penicilliopsis</taxon>
    </lineage>
</organism>
<dbReference type="VEuPathDB" id="FungiDB:ASPZODRAFT_76473"/>